<comment type="subunit">
    <text evidence="8">Component of the Ubi complex metabolon, which regroups five ubiquinone biosynthesis proteins (UbiE, UbiF, UbiG, UbiH and UbiI) and two accessory factors (UbiK and the lipid-binding protein UbiJ).</text>
</comment>
<dbReference type="InterPro" id="IPR051205">
    <property type="entry name" value="UbiH/COQ6_monooxygenase"/>
</dbReference>
<evidence type="ECO:0000256" key="3">
    <source>
        <dbReference type="ARBA" id="ARBA00005349"/>
    </source>
</evidence>
<evidence type="ECO:0000313" key="10">
    <source>
        <dbReference type="EMBL" id="OZN25107.1"/>
    </source>
</evidence>
<dbReference type="InterPro" id="IPR036188">
    <property type="entry name" value="FAD/NAD-bd_sf"/>
</dbReference>
<proteinExistence type="inferred from homology"/>
<dbReference type="EMBL" id="NLFK01000004">
    <property type="protein sequence ID" value="OZN25107.1"/>
    <property type="molecule type" value="Genomic_DNA"/>
</dbReference>
<reference evidence="11 13" key="2">
    <citation type="submission" date="2018-06" db="EMBL/GenBank/DDBJ databases">
        <authorList>
            <consortium name="Pathogen Informatics"/>
            <person name="Doyle S."/>
        </authorList>
    </citation>
    <scope>NUCLEOTIDE SEQUENCE [LARGE SCALE GENOMIC DNA]</scope>
    <source>
        <strain evidence="11 13">NCTC10851</strain>
    </source>
</reference>
<evidence type="ECO:0000256" key="6">
    <source>
        <dbReference type="ARBA" id="ARBA00023002"/>
    </source>
</evidence>
<evidence type="ECO:0000259" key="9">
    <source>
        <dbReference type="Pfam" id="PF01494"/>
    </source>
</evidence>
<dbReference type="RefSeq" id="WP_094946193.1">
    <property type="nucleotide sequence ID" value="NZ_NLFK01000004.1"/>
</dbReference>
<comment type="similarity">
    <text evidence="3">Belongs to the UbiH/COQ6 family.</text>
</comment>
<keyword evidence="12" id="KW-1185">Reference proteome</keyword>
<dbReference type="GO" id="GO:0019168">
    <property type="term" value="F:2-polyprenylphenol 6-hydroxylase activity"/>
    <property type="evidence" value="ECO:0007669"/>
    <property type="project" value="TreeGrafter"/>
</dbReference>
<dbReference type="SUPFAM" id="SSF51905">
    <property type="entry name" value="FAD/NAD(P)-binding domain"/>
    <property type="match status" value="1"/>
</dbReference>
<evidence type="ECO:0000256" key="8">
    <source>
        <dbReference type="ARBA" id="ARBA00065734"/>
    </source>
</evidence>
<sequence length="393" mass="44051">MKTFDITIIGGGMVGLALAVGLAQESVPYPLKIAVIEGFPPQTPREQITSRVSALNLASQTLLEQLGVWKTLLDWRVIMYDQMQVWEKDSFAKIQFDTQGLGVSHLGHIVENHLIRQALWQQVMAQKNVEMITALPQTLGITENNAILTLDNGQMLSSQLIVGADGANSWVRKQANIPLIFRDYGHHALVCNVETADPHQHCARQIFAHDSILAFLPLHEENLCSIVWSQSPEQAQVMKDCDEQTFNRYLTEAFDYCLGLCQVKSERKIIPLTARYARNFAQPRIVLVGDAAHTIHPLAGLGVNLGLQDVVGLLQEIRQNQQRGVDLGEYRYLRHYERWRKTEAVKMLVAMQGLKDLFAGDHPLKKLLRGVGLSATNQLNLVKEQLIKQALGI</sequence>
<dbReference type="Proteomes" id="UP000254507">
    <property type="component" value="Unassembled WGS sequence"/>
</dbReference>
<dbReference type="PANTHER" id="PTHR43876:SF7">
    <property type="entry name" value="UBIQUINONE BIOSYNTHESIS MONOOXYGENASE COQ6, MITOCHONDRIAL"/>
    <property type="match status" value="1"/>
</dbReference>
<dbReference type="Pfam" id="PF01494">
    <property type="entry name" value="FAD_binding_3"/>
    <property type="match status" value="1"/>
</dbReference>
<dbReference type="GO" id="GO:0071949">
    <property type="term" value="F:FAD binding"/>
    <property type="evidence" value="ECO:0007669"/>
    <property type="project" value="InterPro"/>
</dbReference>
<dbReference type="FunCoup" id="A0A263HEM3">
    <property type="interactions" value="335"/>
</dbReference>
<dbReference type="InterPro" id="IPR002938">
    <property type="entry name" value="FAD-bd"/>
</dbReference>
<dbReference type="Gene3D" id="3.50.50.60">
    <property type="entry name" value="FAD/NAD(P)-binding domain"/>
    <property type="match status" value="2"/>
</dbReference>
<reference evidence="10 12" key="1">
    <citation type="submission" date="2017-07" db="EMBL/GenBank/DDBJ databases">
        <title>Virulence factors identified in Actinobacillus seminis.</title>
        <authorList>
            <person name="Negrete-Abascal E."/>
            <person name="Vaca-Pacheco S."/>
            <person name="Montes-Garcia F."/>
            <person name="Leyto-Gil A.M."/>
            <person name="Fragoso-Garcia E."/>
            <person name="Carvente-Garcia R."/>
            <person name="Perez-Agueros S."/>
            <person name="Castelan-Sanchez H.G."/>
            <person name="Garcia-Molina A."/>
            <person name="Villamar T.E."/>
            <person name="Vazquez-Cruz C."/>
        </authorList>
    </citation>
    <scope>NUCLEOTIDE SEQUENCE [LARGE SCALE GENOMIC DNA]</scope>
    <source>
        <strain evidence="10 12">ATCC 15768</strain>
    </source>
</reference>
<dbReference type="PANTHER" id="PTHR43876">
    <property type="entry name" value="UBIQUINONE BIOSYNTHESIS MONOOXYGENASE COQ6, MITOCHONDRIAL"/>
    <property type="match status" value="1"/>
</dbReference>
<dbReference type="OrthoDB" id="9769565at2"/>
<evidence type="ECO:0000256" key="5">
    <source>
        <dbReference type="ARBA" id="ARBA00022827"/>
    </source>
</evidence>
<keyword evidence="4" id="KW-0285">Flavoprotein</keyword>
<feature type="domain" description="FAD-binding" evidence="9">
    <location>
        <begin position="5"/>
        <end position="317"/>
    </location>
</feature>
<accession>A0A263HEM3</accession>
<dbReference type="GO" id="GO:0006744">
    <property type="term" value="P:ubiquinone biosynthetic process"/>
    <property type="evidence" value="ECO:0007669"/>
    <property type="project" value="UniProtKB-UniPathway"/>
</dbReference>
<evidence type="ECO:0000256" key="7">
    <source>
        <dbReference type="ARBA" id="ARBA00023033"/>
    </source>
</evidence>
<evidence type="ECO:0000313" key="11">
    <source>
        <dbReference type="EMBL" id="SUU33799.1"/>
    </source>
</evidence>
<dbReference type="Proteomes" id="UP000215738">
    <property type="component" value="Unassembled WGS sequence"/>
</dbReference>
<organism evidence="11 13">
    <name type="scientific">Actinobacillus seminis</name>
    <dbReference type="NCBI Taxonomy" id="722"/>
    <lineage>
        <taxon>Bacteria</taxon>
        <taxon>Pseudomonadati</taxon>
        <taxon>Pseudomonadota</taxon>
        <taxon>Gammaproteobacteria</taxon>
        <taxon>Pasteurellales</taxon>
        <taxon>Pasteurellaceae</taxon>
        <taxon>Actinobacillus</taxon>
    </lineage>
</organism>
<dbReference type="InterPro" id="IPR010971">
    <property type="entry name" value="UbiH/COQ6"/>
</dbReference>
<comment type="pathway">
    <text evidence="2">Cofactor biosynthesis; ubiquinone biosynthesis.</text>
</comment>
<evidence type="ECO:0000256" key="1">
    <source>
        <dbReference type="ARBA" id="ARBA00001974"/>
    </source>
</evidence>
<dbReference type="GO" id="GO:0110142">
    <property type="term" value="C:ubiquinone biosynthesis complex"/>
    <property type="evidence" value="ECO:0007669"/>
    <property type="project" value="UniProtKB-ARBA"/>
</dbReference>
<evidence type="ECO:0000256" key="4">
    <source>
        <dbReference type="ARBA" id="ARBA00022630"/>
    </source>
</evidence>
<dbReference type="UniPathway" id="UPA00232"/>
<evidence type="ECO:0000313" key="12">
    <source>
        <dbReference type="Proteomes" id="UP000215738"/>
    </source>
</evidence>
<gene>
    <name evidence="11" type="primary">ubiF_1</name>
    <name evidence="10" type="ORF">CFY87_05190</name>
    <name evidence="11" type="ORF">NCTC10851_00017</name>
</gene>
<name>A0A263HEM3_9PAST</name>
<evidence type="ECO:0000256" key="2">
    <source>
        <dbReference type="ARBA" id="ARBA00004749"/>
    </source>
</evidence>
<keyword evidence="6 11" id="KW-0560">Oxidoreductase</keyword>
<keyword evidence="5" id="KW-0274">FAD</keyword>
<dbReference type="InParanoid" id="A0A263HEM3"/>
<dbReference type="PRINTS" id="PR00420">
    <property type="entry name" value="RNGMNOXGNASE"/>
</dbReference>
<keyword evidence="7 11" id="KW-0503">Monooxygenase</keyword>
<evidence type="ECO:0000313" key="13">
    <source>
        <dbReference type="Proteomes" id="UP000254507"/>
    </source>
</evidence>
<dbReference type="EC" id="1.14.13.-" evidence="11"/>
<dbReference type="AlphaFoldDB" id="A0A263HEM3"/>
<dbReference type="FunFam" id="3.50.50.60:FF:000021">
    <property type="entry name" value="Ubiquinone biosynthesis monooxygenase COQ6"/>
    <property type="match status" value="1"/>
</dbReference>
<dbReference type="NCBIfam" id="TIGR01988">
    <property type="entry name" value="Ubi-OHases"/>
    <property type="match status" value="1"/>
</dbReference>
<comment type="cofactor">
    <cofactor evidence="1">
        <name>FAD</name>
        <dbReference type="ChEBI" id="CHEBI:57692"/>
    </cofactor>
</comment>
<dbReference type="EMBL" id="UFSB01000001">
    <property type="protein sequence ID" value="SUU33799.1"/>
    <property type="molecule type" value="Genomic_DNA"/>
</dbReference>
<protein>
    <submittedName>
        <fullName evidence="10">FAD-dependent 2-octaprenylphenol hydroxylase</fullName>
    </submittedName>
    <submittedName>
        <fullName evidence="11">Monooxygenase family protein</fullName>
        <ecNumber evidence="11">1.14.13.-</ecNumber>
    </submittedName>
</protein>